<comment type="similarity">
    <text evidence="4">Belongs to the cellobiose 2-epimerase family.</text>
</comment>
<dbReference type="EC" id="5.1.3.11" evidence="4"/>
<accession>A0A239AQN4</accession>
<organism evidence="5 6">
    <name type="scientific">Hymenobacter mucosus</name>
    <dbReference type="NCBI Taxonomy" id="1411120"/>
    <lineage>
        <taxon>Bacteria</taxon>
        <taxon>Pseudomonadati</taxon>
        <taxon>Bacteroidota</taxon>
        <taxon>Cytophagia</taxon>
        <taxon>Cytophagales</taxon>
        <taxon>Hymenobacteraceae</taxon>
        <taxon>Hymenobacter</taxon>
    </lineage>
</organism>
<dbReference type="EMBL" id="FZNS01000014">
    <property type="protein sequence ID" value="SNR97298.1"/>
    <property type="molecule type" value="Genomic_DNA"/>
</dbReference>
<dbReference type="Proteomes" id="UP000198310">
    <property type="component" value="Unassembled WGS sequence"/>
</dbReference>
<gene>
    <name evidence="5" type="ORF">SAMN06269173_11425</name>
</gene>
<evidence type="ECO:0000256" key="2">
    <source>
        <dbReference type="ARBA" id="ARBA00008558"/>
    </source>
</evidence>
<dbReference type="InterPro" id="IPR012341">
    <property type="entry name" value="6hp_glycosidase-like_sf"/>
</dbReference>
<dbReference type="PANTHER" id="PTHR15108">
    <property type="entry name" value="N-ACYLGLUCOSAMINE-2-EPIMERASE"/>
    <property type="match status" value="1"/>
</dbReference>
<proteinExistence type="inferred from homology"/>
<dbReference type="RefSeq" id="WP_089334120.1">
    <property type="nucleotide sequence ID" value="NZ_FZNS01000014.1"/>
</dbReference>
<dbReference type="Pfam" id="PF07221">
    <property type="entry name" value="GlcNAc_2-epim"/>
    <property type="match status" value="1"/>
</dbReference>
<evidence type="ECO:0000313" key="6">
    <source>
        <dbReference type="Proteomes" id="UP000198310"/>
    </source>
</evidence>
<keyword evidence="3 4" id="KW-0413">Isomerase</keyword>
<dbReference type="InterPro" id="IPR008928">
    <property type="entry name" value="6-hairpin_glycosidase_sf"/>
</dbReference>
<dbReference type="GO" id="GO:0005975">
    <property type="term" value="P:carbohydrate metabolic process"/>
    <property type="evidence" value="ECO:0007669"/>
    <property type="project" value="InterPro"/>
</dbReference>
<dbReference type="SUPFAM" id="SSF48208">
    <property type="entry name" value="Six-hairpin glycosidases"/>
    <property type="match status" value="1"/>
</dbReference>
<dbReference type="AlphaFoldDB" id="A0A239AQN4"/>
<dbReference type="HAMAP" id="MF_00929">
    <property type="entry name" value="Cellobiose_2_epim"/>
    <property type="match status" value="1"/>
</dbReference>
<protein>
    <recommendedName>
        <fullName evidence="4">Cellobiose 2-epimerase</fullName>
        <shortName evidence="4">CE</shortName>
        <ecNumber evidence="4">5.1.3.11</ecNumber>
    </recommendedName>
</protein>
<evidence type="ECO:0000313" key="5">
    <source>
        <dbReference type="EMBL" id="SNR97298.1"/>
    </source>
</evidence>
<evidence type="ECO:0000256" key="4">
    <source>
        <dbReference type="HAMAP-Rule" id="MF_00929"/>
    </source>
</evidence>
<evidence type="ECO:0000256" key="1">
    <source>
        <dbReference type="ARBA" id="ARBA00001470"/>
    </source>
</evidence>
<dbReference type="Gene3D" id="1.50.10.10">
    <property type="match status" value="1"/>
</dbReference>
<comment type="catalytic activity">
    <reaction evidence="1 4">
        <text>D-cellobiose = beta-D-glucosyl-(1-&gt;4)-D-mannopyranose</text>
        <dbReference type="Rhea" id="RHEA:23384"/>
        <dbReference type="ChEBI" id="CHEBI:17057"/>
        <dbReference type="ChEBI" id="CHEBI:47931"/>
        <dbReference type="EC" id="5.1.3.11"/>
    </reaction>
</comment>
<evidence type="ECO:0000256" key="3">
    <source>
        <dbReference type="ARBA" id="ARBA00023235"/>
    </source>
</evidence>
<dbReference type="InterPro" id="IPR010819">
    <property type="entry name" value="AGE/CE"/>
</dbReference>
<name>A0A239AQN4_9BACT</name>
<dbReference type="GO" id="GO:0047736">
    <property type="term" value="F:cellobiose epimerase activity"/>
    <property type="evidence" value="ECO:0007669"/>
    <property type="project" value="UniProtKB-UniRule"/>
</dbReference>
<dbReference type="InterPro" id="IPR028584">
    <property type="entry name" value="Cellobiose_2_epim"/>
</dbReference>
<comment type="function">
    <text evidence="4">Catalyzes the reversible epimerization of cellobiose to 4-O-beta-D-glucopyranosyl-D-mannose (Glc-Man).</text>
</comment>
<sequence>MHLTNSFQRELSAILSYWSTHTLDEEYGGFQGKIDSDNRVVPYAPKGSVLHARILWTFSAAYNATHHADYLPLATRAFDYITQYFIDSEHSGVYWTVDYRGQPLDTKKQIYALAFALYGVSEYYLASGNVQALALAQELFRTIEQHSYDAEHGGYLEALARDWTPLNDLRLSAKDANEKKTTNTHLHVLEAYANLYRAWPEALLKQRIVELLALFADHIVDPTTYHMHLFFNEQWVARPDVISYGHEIEAAWLLLDAAKLIGEETLIIRFQQFAVALARAAAEGVAADGGLNYEYDPAQQHMVAEKHWWVQAEAMVGFLNAFELTKEEQFYDYFLTTWEFTQRHLIDHEHGEWQWGINADHSVMPGQDKAGLWKCPYHNSRACLEILKRLANMLSSTPK</sequence>
<keyword evidence="6" id="KW-1185">Reference proteome</keyword>
<comment type="similarity">
    <text evidence="2">Belongs to the N-acylglucosamine 2-epimerase family.</text>
</comment>
<reference evidence="6" key="1">
    <citation type="submission" date="2017-06" db="EMBL/GenBank/DDBJ databases">
        <authorList>
            <person name="Varghese N."/>
            <person name="Submissions S."/>
        </authorList>
    </citation>
    <scope>NUCLEOTIDE SEQUENCE [LARGE SCALE GENOMIC DNA]</scope>
    <source>
        <strain evidence="6">DSM 28041</strain>
    </source>
</reference>